<accession>H8FQM1</accession>
<feature type="transmembrane region" description="Helical" evidence="1">
    <location>
        <begin position="12"/>
        <end position="35"/>
    </location>
</feature>
<protein>
    <submittedName>
        <fullName evidence="2">Uncharacterized protein</fullName>
    </submittedName>
</protein>
<comment type="caution">
    <text evidence="2">The sequence shown here is derived from an EMBL/GenBank/DDBJ whole genome shotgun (WGS) entry which is preliminary data.</text>
</comment>
<keyword evidence="1" id="KW-0472">Membrane</keyword>
<organism evidence="2 3">
    <name type="scientific">Magnetospirillum molischianum DSM 120</name>
    <dbReference type="NCBI Taxonomy" id="1150626"/>
    <lineage>
        <taxon>Bacteria</taxon>
        <taxon>Pseudomonadati</taxon>
        <taxon>Pseudomonadota</taxon>
        <taxon>Alphaproteobacteria</taxon>
        <taxon>Rhodospirillales</taxon>
        <taxon>Rhodospirillaceae</taxon>
        <taxon>Magnetospirillum</taxon>
    </lineage>
</organism>
<proteinExistence type="predicted"/>
<evidence type="ECO:0000313" key="2">
    <source>
        <dbReference type="EMBL" id="CCG40659.1"/>
    </source>
</evidence>
<gene>
    <name evidence="2" type="ORF">PHAMO_210170</name>
</gene>
<dbReference type="AlphaFoldDB" id="H8FQM1"/>
<evidence type="ECO:0000313" key="3">
    <source>
        <dbReference type="Proteomes" id="UP000004169"/>
    </source>
</evidence>
<sequence>MADDSVNPRMASGAITAISVVAAVGLLGADILWLMDDRVSLPFRHLVEWQIAPFLSLGLMIFGAWAARRGRRDSEE</sequence>
<keyword evidence="3" id="KW-1185">Reference proteome</keyword>
<feature type="transmembrane region" description="Helical" evidence="1">
    <location>
        <begin position="47"/>
        <end position="67"/>
    </location>
</feature>
<reference evidence="2 3" key="1">
    <citation type="journal article" date="2012" name="J. Bacteriol.">
        <title>Draft Genome Sequence of the Purple Photosynthetic Bacterium Phaeospirillum molischianum DSM120, a Particularly Versatile Bacterium.</title>
        <authorList>
            <person name="Duquesne K."/>
            <person name="Prima V."/>
            <person name="Ji B."/>
            <person name="Rouy Z."/>
            <person name="Medigue C."/>
            <person name="Talla E."/>
            <person name="Sturgis J.N."/>
        </authorList>
    </citation>
    <scope>NUCLEOTIDE SEQUENCE [LARGE SCALE GENOMIC DNA]</scope>
    <source>
        <strain evidence="3">DSM120</strain>
    </source>
</reference>
<dbReference type="RefSeq" id="WP_002727100.1">
    <property type="nucleotide sequence ID" value="NZ_CAHP01000014.1"/>
</dbReference>
<dbReference type="EMBL" id="CAHP01000014">
    <property type="protein sequence ID" value="CCG40659.1"/>
    <property type="molecule type" value="Genomic_DNA"/>
</dbReference>
<evidence type="ECO:0000256" key="1">
    <source>
        <dbReference type="SAM" id="Phobius"/>
    </source>
</evidence>
<name>H8FQM1_MAGML</name>
<keyword evidence="1" id="KW-1133">Transmembrane helix</keyword>
<keyword evidence="1" id="KW-0812">Transmembrane</keyword>
<dbReference type="Proteomes" id="UP000004169">
    <property type="component" value="Unassembled WGS sequence"/>
</dbReference>